<dbReference type="CDD" id="cd13631">
    <property type="entry name" value="PBP2_Ct-PDT_like"/>
    <property type="match status" value="1"/>
</dbReference>
<evidence type="ECO:0000256" key="5">
    <source>
        <dbReference type="ARBA" id="ARBA00029440"/>
    </source>
</evidence>
<gene>
    <name evidence="7" type="ORF">MKW98_018872</name>
</gene>
<dbReference type="SUPFAM" id="SSF53850">
    <property type="entry name" value="Periplasmic binding protein-like II"/>
    <property type="match status" value="1"/>
</dbReference>
<evidence type="ECO:0000256" key="1">
    <source>
        <dbReference type="ARBA" id="ARBA00022605"/>
    </source>
</evidence>
<dbReference type="InterPro" id="IPR001086">
    <property type="entry name" value="Preph_deHydtase"/>
</dbReference>
<evidence type="ECO:0000256" key="4">
    <source>
        <dbReference type="ARBA" id="ARBA00023239"/>
    </source>
</evidence>
<organism evidence="7 8">
    <name type="scientific">Papaver atlanticum</name>
    <dbReference type="NCBI Taxonomy" id="357466"/>
    <lineage>
        <taxon>Eukaryota</taxon>
        <taxon>Viridiplantae</taxon>
        <taxon>Streptophyta</taxon>
        <taxon>Embryophyta</taxon>
        <taxon>Tracheophyta</taxon>
        <taxon>Spermatophyta</taxon>
        <taxon>Magnoliopsida</taxon>
        <taxon>Ranunculales</taxon>
        <taxon>Papaveraceae</taxon>
        <taxon>Papaveroideae</taxon>
        <taxon>Papaver</taxon>
    </lineage>
</organism>
<dbReference type="Gene3D" id="3.40.190.10">
    <property type="entry name" value="Periplasmic binding protein-like II"/>
    <property type="match status" value="2"/>
</dbReference>
<evidence type="ECO:0000259" key="6">
    <source>
        <dbReference type="PROSITE" id="PS51171"/>
    </source>
</evidence>
<reference evidence="7" key="1">
    <citation type="submission" date="2022-04" db="EMBL/GenBank/DDBJ databases">
        <title>A functionally conserved STORR gene fusion in Papaver species that diverged 16.8 million years ago.</title>
        <authorList>
            <person name="Catania T."/>
        </authorList>
    </citation>
    <scope>NUCLEOTIDE SEQUENCE</scope>
    <source>
        <strain evidence="7">S-188037</strain>
    </source>
</reference>
<proteinExistence type="predicted"/>
<dbReference type="GO" id="GO:0004664">
    <property type="term" value="F:prephenate dehydratase activity"/>
    <property type="evidence" value="ECO:0007669"/>
    <property type="project" value="InterPro"/>
</dbReference>
<dbReference type="InterPro" id="IPR045865">
    <property type="entry name" value="ACT-like_dom_sf"/>
</dbReference>
<dbReference type="Proteomes" id="UP001202328">
    <property type="component" value="Unassembled WGS sequence"/>
</dbReference>
<accession>A0AAD4TJC5</accession>
<dbReference type="PROSITE" id="PS51171">
    <property type="entry name" value="PREPHENATE_DEHYDR_3"/>
    <property type="match status" value="1"/>
</dbReference>
<evidence type="ECO:0000313" key="8">
    <source>
        <dbReference type="Proteomes" id="UP001202328"/>
    </source>
</evidence>
<dbReference type="Gene3D" id="3.30.70.260">
    <property type="match status" value="1"/>
</dbReference>
<dbReference type="GO" id="GO:0047769">
    <property type="term" value="F:arogenate dehydratase activity"/>
    <property type="evidence" value="ECO:0007669"/>
    <property type="project" value="TreeGrafter"/>
</dbReference>
<comment type="pathway">
    <text evidence="5">Amino-acid biosynthesis.</text>
</comment>
<evidence type="ECO:0000313" key="7">
    <source>
        <dbReference type="EMBL" id="KAI3959282.1"/>
    </source>
</evidence>
<dbReference type="PANTHER" id="PTHR21022:SF42">
    <property type="entry name" value="AROGENATE DEHYDRATASE_PREPHENATE DEHYDRATASE 2, CHLOROPLASTIC"/>
    <property type="match status" value="1"/>
</dbReference>
<keyword evidence="3" id="KW-0584">Phenylalanine biosynthesis</keyword>
<dbReference type="PANTHER" id="PTHR21022">
    <property type="entry name" value="PREPHENATE DEHYDRATASE P PROTEIN"/>
    <property type="match status" value="1"/>
</dbReference>
<protein>
    <recommendedName>
        <fullName evidence="6">Prephenate dehydratase domain-containing protein</fullName>
    </recommendedName>
</protein>
<evidence type="ECO:0000256" key="2">
    <source>
        <dbReference type="ARBA" id="ARBA00023141"/>
    </source>
</evidence>
<keyword evidence="4" id="KW-0456">Lyase</keyword>
<name>A0AAD4TJC5_9MAGN</name>
<dbReference type="GO" id="GO:0009094">
    <property type="term" value="P:L-phenylalanine biosynthetic process"/>
    <property type="evidence" value="ECO:0007669"/>
    <property type="project" value="UniProtKB-KW"/>
</dbReference>
<dbReference type="SUPFAM" id="SSF55021">
    <property type="entry name" value="ACT-like"/>
    <property type="match status" value="1"/>
</dbReference>
<evidence type="ECO:0000256" key="3">
    <source>
        <dbReference type="ARBA" id="ARBA00023222"/>
    </source>
</evidence>
<sequence>MESVTEAAGCITSMPHMLGKQPMSKISFLNQKTKRIFIKSSVSVKKSTLKVVSAKASSQSDINNLGYEDMKINQPLRVAYKGVPGENSEWAASKVYPNCKLVPYERFDIAFDAVESGIVDRAVLPIENSLGRNINRNYDLLLGHNLYIVGEVSLSIKHCLLAHHGVKIEDMNRVLSHPQALESVDDTAGAEEFVAAADKLDVGAVASEDAAKIYDLILGPDIQDDPDYASRFLMLAREPININPAGADRPFKTSIAFSSEEGPVMLFKALDVFKMWQINLTRIRSRPLQKQPTDTSGDGSLPNYTFCFDFEASIADPKSQNAIGQLKEFGTVRVLGSYPWEGTL</sequence>
<dbReference type="GO" id="GO:0009507">
    <property type="term" value="C:chloroplast"/>
    <property type="evidence" value="ECO:0007669"/>
    <property type="project" value="TreeGrafter"/>
</dbReference>
<dbReference type="AlphaFoldDB" id="A0AAD4TJC5"/>
<keyword evidence="1" id="KW-0028">Amino-acid biosynthesis</keyword>
<keyword evidence="2" id="KW-0057">Aromatic amino acid biosynthesis</keyword>
<keyword evidence="8" id="KW-1185">Reference proteome</keyword>
<dbReference type="EMBL" id="JAJJMB010001069">
    <property type="protein sequence ID" value="KAI3959282.1"/>
    <property type="molecule type" value="Genomic_DNA"/>
</dbReference>
<comment type="caution">
    <text evidence="7">The sequence shown here is derived from an EMBL/GenBank/DDBJ whole genome shotgun (WGS) entry which is preliminary data.</text>
</comment>
<dbReference type="CDD" id="cd04905">
    <property type="entry name" value="ACT_CM-PDT"/>
    <property type="match status" value="1"/>
</dbReference>
<dbReference type="Pfam" id="PF00800">
    <property type="entry name" value="PDT"/>
    <property type="match status" value="1"/>
</dbReference>
<feature type="domain" description="Prephenate dehydratase" evidence="6">
    <location>
        <begin position="77"/>
        <end position="237"/>
    </location>
</feature>